<comment type="caution">
    <text evidence="3">The sequence shown here is derived from an EMBL/GenBank/DDBJ whole genome shotgun (WGS) entry which is preliminary data.</text>
</comment>
<proteinExistence type="predicted"/>
<dbReference type="AlphaFoldDB" id="A0A8J5XCP6"/>
<evidence type="ECO:0000256" key="2">
    <source>
        <dbReference type="SAM" id="MobiDB-lite"/>
    </source>
</evidence>
<feature type="coiled-coil region" evidence="1">
    <location>
        <begin position="338"/>
        <end position="372"/>
    </location>
</feature>
<dbReference type="Proteomes" id="UP000751190">
    <property type="component" value="Unassembled WGS sequence"/>
</dbReference>
<organism evidence="3 4">
    <name type="scientific">Diacronema lutheri</name>
    <name type="common">Unicellular marine alga</name>
    <name type="synonym">Monochrysis lutheri</name>
    <dbReference type="NCBI Taxonomy" id="2081491"/>
    <lineage>
        <taxon>Eukaryota</taxon>
        <taxon>Haptista</taxon>
        <taxon>Haptophyta</taxon>
        <taxon>Pavlovophyceae</taxon>
        <taxon>Pavlovales</taxon>
        <taxon>Pavlovaceae</taxon>
        <taxon>Diacronema</taxon>
    </lineage>
</organism>
<feature type="compositionally biased region" description="Low complexity" evidence="2">
    <location>
        <begin position="313"/>
        <end position="328"/>
    </location>
</feature>
<sequence length="397" mass="42207">MEGPQPVAAVDIPAGAVPPALRASNSVQLGIDLSGVSDEQLHELFVEFIPGAAIPSQRDDMLWQVEREMSDQGINNLAEYDELIDDNVGADDELTHSAAPAPDRSAALARCDHAIDYSRVRLEANFVNVHGRDNGDDVIITKRKVEVCVLATTDDGRLAAGQQLQLDIGIAYENLLPVDEMANTANEPLFQVIGGARQPWLVDGKAKIEVKLNVLTSMRHAQKFCVVVHPADAGVRAAHAHLTCHTAAIKTMSKLPRRKALGTDAASRAARREQEQRAAQQRSLDDLLRSQHGAGTPLGGNAVGAAAPRPSAEPHGAPAGAAELESLASGSPAAATPLAAATTAAEKAELDRAELARRVAAQDEQIRSLTESNRAIMAELGALRRQQQQQQPPPLHG</sequence>
<protein>
    <submittedName>
        <fullName evidence="3">Uncharacterized protein</fullName>
    </submittedName>
</protein>
<dbReference type="OrthoDB" id="10586354at2759"/>
<dbReference type="EMBL" id="JAGTXO010000054">
    <property type="protein sequence ID" value="KAG8458320.1"/>
    <property type="molecule type" value="Genomic_DNA"/>
</dbReference>
<name>A0A8J5XCP6_DIALT</name>
<accession>A0A8J5XCP6</accession>
<reference evidence="3" key="1">
    <citation type="submission" date="2021-05" db="EMBL/GenBank/DDBJ databases">
        <title>The genome of the haptophyte Pavlova lutheri (Diacronema luteri, Pavlovales) - a model for lipid biosynthesis in eukaryotic algae.</title>
        <authorList>
            <person name="Hulatt C.J."/>
            <person name="Posewitz M.C."/>
        </authorList>
    </citation>
    <scope>NUCLEOTIDE SEQUENCE</scope>
    <source>
        <strain evidence="3">NIVA-4/92</strain>
    </source>
</reference>
<keyword evidence="1" id="KW-0175">Coiled coil</keyword>
<feature type="region of interest" description="Disordered" evidence="2">
    <location>
        <begin position="255"/>
        <end position="328"/>
    </location>
</feature>
<gene>
    <name evidence="3" type="ORF">KFE25_005167</name>
</gene>
<keyword evidence="4" id="KW-1185">Reference proteome</keyword>
<evidence type="ECO:0000313" key="4">
    <source>
        <dbReference type="Proteomes" id="UP000751190"/>
    </source>
</evidence>
<evidence type="ECO:0000313" key="3">
    <source>
        <dbReference type="EMBL" id="KAG8458320.1"/>
    </source>
</evidence>
<evidence type="ECO:0000256" key="1">
    <source>
        <dbReference type="SAM" id="Coils"/>
    </source>
</evidence>